<name>A0A402CAD4_RHOWR</name>
<protein>
    <recommendedName>
        <fullName evidence="7">Lipopolysaccharide assembly protein A domain-containing protein</fullName>
    </recommendedName>
</protein>
<keyword evidence="4 6" id="KW-0472">Membrane</keyword>
<keyword evidence="1" id="KW-1003">Cell membrane</keyword>
<organism evidence="8 9">
    <name type="scientific">Rhodococcus wratislaviensis</name>
    <name type="common">Tsukamurella wratislaviensis</name>
    <dbReference type="NCBI Taxonomy" id="44752"/>
    <lineage>
        <taxon>Bacteria</taxon>
        <taxon>Bacillati</taxon>
        <taxon>Actinomycetota</taxon>
        <taxon>Actinomycetes</taxon>
        <taxon>Mycobacteriales</taxon>
        <taxon>Nocardiaceae</taxon>
        <taxon>Rhodococcus</taxon>
    </lineage>
</organism>
<evidence type="ECO:0000256" key="5">
    <source>
        <dbReference type="SAM" id="MobiDB-lite"/>
    </source>
</evidence>
<keyword evidence="9" id="KW-1185">Reference proteome</keyword>
<accession>A0A402CAD4</accession>
<feature type="region of interest" description="Disordered" evidence="5">
    <location>
        <begin position="1"/>
        <end position="56"/>
    </location>
</feature>
<feature type="transmembrane region" description="Helical" evidence="6">
    <location>
        <begin position="63"/>
        <end position="84"/>
    </location>
</feature>
<evidence type="ECO:0000313" key="9">
    <source>
        <dbReference type="Proteomes" id="UP000287519"/>
    </source>
</evidence>
<reference evidence="8 9" key="1">
    <citation type="submission" date="2018-11" db="EMBL/GenBank/DDBJ databases">
        <title>Microbial catabolism of amino acid.</title>
        <authorList>
            <person name="Hibi M."/>
            <person name="Ogawa J."/>
        </authorList>
    </citation>
    <scope>NUCLEOTIDE SEQUENCE [LARGE SCALE GENOMIC DNA]</scope>
    <source>
        <strain evidence="8 9">C31-06</strain>
    </source>
</reference>
<dbReference type="EMBL" id="BHYM01000037">
    <property type="protein sequence ID" value="GCE40551.1"/>
    <property type="molecule type" value="Genomic_DNA"/>
</dbReference>
<dbReference type="GO" id="GO:0005886">
    <property type="term" value="C:plasma membrane"/>
    <property type="evidence" value="ECO:0007669"/>
    <property type="project" value="InterPro"/>
</dbReference>
<evidence type="ECO:0000256" key="1">
    <source>
        <dbReference type="ARBA" id="ARBA00022475"/>
    </source>
</evidence>
<evidence type="ECO:0000256" key="6">
    <source>
        <dbReference type="SAM" id="Phobius"/>
    </source>
</evidence>
<feature type="transmembrane region" description="Helical" evidence="6">
    <location>
        <begin position="104"/>
        <end position="127"/>
    </location>
</feature>
<keyword evidence="2 6" id="KW-0812">Transmembrane</keyword>
<gene>
    <name evidence="8" type="ORF">Rhow_004194</name>
</gene>
<keyword evidence="3 6" id="KW-1133">Transmembrane helix</keyword>
<proteinExistence type="predicted"/>
<evidence type="ECO:0000259" key="7">
    <source>
        <dbReference type="Pfam" id="PF06305"/>
    </source>
</evidence>
<feature type="domain" description="Lipopolysaccharide assembly protein A" evidence="7">
    <location>
        <begin position="85"/>
        <end position="138"/>
    </location>
</feature>
<dbReference type="AlphaFoldDB" id="A0A402CAD4"/>
<dbReference type="InterPro" id="IPR010445">
    <property type="entry name" value="LapA_dom"/>
</dbReference>
<evidence type="ECO:0000313" key="8">
    <source>
        <dbReference type="EMBL" id="GCE40551.1"/>
    </source>
</evidence>
<evidence type="ECO:0000256" key="3">
    <source>
        <dbReference type="ARBA" id="ARBA00022989"/>
    </source>
</evidence>
<sequence>MGEDQLMSTTPDDPSNFPPDVPAGRAPGTEPVPADPTHPDTTPAGTEHPDVARRKGIKHTRVGATWTGLVIGIVVLVLLLVFILQNLDSVTLELFAWEFTLPLGVTLLFAAIAGAVIMALAGGVRIIQIRRAANRQRRLNSNF</sequence>
<comment type="caution">
    <text evidence="8">The sequence shown here is derived from an EMBL/GenBank/DDBJ whole genome shotgun (WGS) entry which is preliminary data.</text>
</comment>
<evidence type="ECO:0000256" key="2">
    <source>
        <dbReference type="ARBA" id="ARBA00022692"/>
    </source>
</evidence>
<feature type="compositionally biased region" description="Polar residues" evidence="5">
    <location>
        <begin position="1"/>
        <end position="13"/>
    </location>
</feature>
<dbReference type="Pfam" id="PF06305">
    <property type="entry name" value="LapA_dom"/>
    <property type="match status" value="1"/>
</dbReference>
<evidence type="ECO:0000256" key="4">
    <source>
        <dbReference type="ARBA" id="ARBA00023136"/>
    </source>
</evidence>
<dbReference type="Proteomes" id="UP000287519">
    <property type="component" value="Unassembled WGS sequence"/>
</dbReference>